<organism evidence="2 3">
    <name type="scientific">Sinorhizobium fredii (strain HH103)</name>
    <dbReference type="NCBI Taxonomy" id="1117943"/>
    <lineage>
        <taxon>Bacteria</taxon>
        <taxon>Pseudomonadati</taxon>
        <taxon>Pseudomonadota</taxon>
        <taxon>Alphaproteobacteria</taxon>
        <taxon>Hyphomicrobiales</taxon>
        <taxon>Rhizobiaceae</taxon>
        <taxon>Sinorhizobium/Ensifer group</taxon>
        <taxon>Sinorhizobium</taxon>
    </lineage>
</organism>
<dbReference type="GO" id="GO:0006354">
    <property type="term" value="P:DNA-templated transcription elongation"/>
    <property type="evidence" value="ECO:0007669"/>
    <property type="project" value="TreeGrafter"/>
</dbReference>
<reference evidence="2 3" key="1">
    <citation type="journal article" date="2012" name="J. Bacteriol.">
        <title>Genome sequence of the soybean symbiont Sinorhizobium fredii HH103.</title>
        <authorList>
            <person name="Weidner S."/>
            <person name="Becker A."/>
            <person name="Bonilla I."/>
            <person name="Jaenicke S."/>
            <person name="Lloret J."/>
            <person name="Margaret I."/>
            <person name="Puhler A."/>
            <person name="Ruiz-Sainz J.E."/>
            <person name="Schneiker-Bekel S."/>
            <person name="Szczepanowski R."/>
            <person name="Vinardell J.M."/>
            <person name="Zehner S."/>
            <person name="Gottfert M."/>
        </authorList>
    </citation>
    <scope>NUCLEOTIDE SEQUENCE [LARGE SCALE GENOMIC DNA]</scope>
    <source>
        <strain evidence="2 3">HH103</strain>
    </source>
</reference>
<dbReference type="KEGG" id="sfh:SFHH103_02170"/>
<dbReference type="EMBL" id="HE616890">
    <property type="protein sequence ID" value="CCE96665.1"/>
    <property type="molecule type" value="Genomic_DNA"/>
</dbReference>
<dbReference type="Proteomes" id="UP000007735">
    <property type="component" value="Chromosome"/>
</dbReference>
<sequence>MHNKTDIRLKPTITINTGDYKRLAKLALAAARLAEESEALLLKLDRGHVVVDSGLENIVQMGSTVGYRTDTGDVRTITLVFPRDADISAGKISVLTPIGTALLGLSAGQSATWTDHSSRKHELIVLSVGQVPPASLTHRASDDPREAPLSGA</sequence>
<dbReference type="HOGENOM" id="CLU_120358_0_1_5"/>
<dbReference type="PATRIC" id="fig|380.5.peg.2304"/>
<dbReference type="NCBIfam" id="NF004396">
    <property type="entry name" value="PRK05753.1"/>
    <property type="match status" value="1"/>
</dbReference>
<dbReference type="GO" id="GO:0003746">
    <property type="term" value="F:translation elongation factor activity"/>
    <property type="evidence" value="ECO:0007669"/>
    <property type="project" value="UniProtKB-KW"/>
</dbReference>
<proteinExistence type="predicted"/>
<evidence type="ECO:0000313" key="2">
    <source>
        <dbReference type="EMBL" id="CCE96665.1"/>
    </source>
</evidence>
<dbReference type="Pfam" id="PF01272">
    <property type="entry name" value="GreA_GreB"/>
    <property type="match status" value="1"/>
</dbReference>
<dbReference type="AlphaFoldDB" id="G9A8T5"/>
<dbReference type="PANTHER" id="PTHR30437">
    <property type="entry name" value="TRANSCRIPTION ELONGATION FACTOR GREA"/>
    <property type="match status" value="1"/>
</dbReference>
<dbReference type="InterPro" id="IPR001437">
    <property type="entry name" value="Tscrpt_elong_fac_GreA/B_C"/>
</dbReference>
<dbReference type="InterPro" id="IPR023459">
    <property type="entry name" value="Tscrpt_elong_fac_GreA/B_fam"/>
</dbReference>
<evidence type="ECO:0000259" key="1">
    <source>
        <dbReference type="Pfam" id="PF01272"/>
    </source>
</evidence>
<dbReference type="InterPro" id="IPR036953">
    <property type="entry name" value="GreA/GreB_C_sf"/>
</dbReference>
<dbReference type="PANTHER" id="PTHR30437:SF5">
    <property type="entry name" value="REGULATOR OF NUCLEOSIDE DIPHOSPHATE KINASE"/>
    <property type="match status" value="1"/>
</dbReference>
<accession>G9A8T5</accession>
<dbReference type="Gene3D" id="3.10.50.30">
    <property type="entry name" value="Transcription elongation factor, GreA/GreB, C-terminal domain"/>
    <property type="match status" value="1"/>
</dbReference>
<dbReference type="eggNOG" id="COG0782">
    <property type="taxonomic scope" value="Bacteria"/>
</dbReference>
<feature type="domain" description="Transcription elongation factor GreA/GreB C-terminal" evidence="1">
    <location>
        <begin position="57"/>
        <end position="128"/>
    </location>
</feature>
<protein>
    <submittedName>
        <fullName evidence="2">Transcription elongation factor GreA-like</fullName>
    </submittedName>
</protein>
<dbReference type="STRING" id="1117943.SFHH103_02170"/>
<dbReference type="GO" id="GO:0003677">
    <property type="term" value="F:DNA binding"/>
    <property type="evidence" value="ECO:0007669"/>
    <property type="project" value="InterPro"/>
</dbReference>
<dbReference type="GO" id="GO:0070063">
    <property type="term" value="F:RNA polymerase binding"/>
    <property type="evidence" value="ECO:0007669"/>
    <property type="project" value="InterPro"/>
</dbReference>
<dbReference type="SUPFAM" id="SSF54534">
    <property type="entry name" value="FKBP-like"/>
    <property type="match status" value="1"/>
</dbReference>
<name>G9A8T5_SINF1</name>
<dbReference type="GO" id="GO:0032784">
    <property type="term" value="P:regulation of DNA-templated transcription elongation"/>
    <property type="evidence" value="ECO:0007669"/>
    <property type="project" value="InterPro"/>
</dbReference>
<evidence type="ECO:0000313" key="3">
    <source>
        <dbReference type="Proteomes" id="UP000007735"/>
    </source>
</evidence>
<gene>
    <name evidence="2" type="primary">rnk2</name>
    <name evidence="2" type="ordered locus">SFHH103_02170</name>
</gene>